<dbReference type="Proteomes" id="UP001184150">
    <property type="component" value="Unassembled WGS sequence"/>
</dbReference>
<dbReference type="Pfam" id="PF11582">
    <property type="entry name" value="DUF3240"/>
    <property type="match status" value="1"/>
</dbReference>
<dbReference type="RefSeq" id="WP_309806057.1">
    <property type="nucleotide sequence ID" value="NZ_JAVDRD010000010.1"/>
</dbReference>
<dbReference type="Gene3D" id="3.30.70.120">
    <property type="match status" value="1"/>
</dbReference>
<accession>A0ABU1MR86</accession>
<comment type="caution">
    <text evidence="1">The sequence shown here is derived from an EMBL/GenBank/DDBJ whole genome shotgun (WGS) entry which is preliminary data.</text>
</comment>
<keyword evidence="2" id="KW-1185">Reference proteome</keyword>
<evidence type="ECO:0000313" key="2">
    <source>
        <dbReference type="Proteomes" id="UP001184150"/>
    </source>
</evidence>
<evidence type="ECO:0008006" key="3">
    <source>
        <dbReference type="Google" id="ProtNLM"/>
    </source>
</evidence>
<dbReference type="InterPro" id="IPR015867">
    <property type="entry name" value="N-reg_PII/ATP_PRibTrfase_C"/>
</dbReference>
<organism evidence="1 2">
    <name type="scientific">Novosphingobium capsulatum</name>
    <dbReference type="NCBI Taxonomy" id="13688"/>
    <lineage>
        <taxon>Bacteria</taxon>
        <taxon>Pseudomonadati</taxon>
        <taxon>Pseudomonadota</taxon>
        <taxon>Alphaproteobacteria</taxon>
        <taxon>Sphingomonadales</taxon>
        <taxon>Sphingomonadaceae</taxon>
        <taxon>Novosphingobium</taxon>
    </lineage>
</organism>
<sequence length="99" mass="10501">MADLLLTFHCARGDAEGLALALRDAAAAPVHRTDEMVLGHDYADAGTGEQVEGLLRRAALSLIVAQDRCAAVVDAARAARCRAPVRWHAVPLHSHGRIA</sequence>
<name>A0ABU1MR86_9SPHN</name>
<evidence type="ECO:0000313" key="1">
    <source>
        <dbReference type="EMBL" id="MDR6512537.1"/>
    </source>
</evidence>
<dbReference type="InterPro" id="IPR021634">
    <property type="entry name" value="DUF3240"/>
</dbReference>
<proteinExistence type="predicted"/>
<dbReference type="EMBL" id="JAVDRD010000010">
    <property type="protein sequence ID" value="MDR6512537.1"/>
    <property type="molecule type" value="Genomic_DNA"/>
</dbReference>
<reference evidence="1 2" key="1">
    <citation type="submission" date="2023-07" db="EMBL/GenBank/DDBJ databases">
        <title>Sorghum-associated microbial communities from plants grown in Nebraska, USA.</title>
        <authorList>
            <person name="Schachtman D."/>
        </authorList>
    </citation>
    <scope>NUCLEOTIDE SEQUENCE [LARGE SCALE GENOMIC DNA]</scope>
    <source>
        <strain evidence="1 2">DS1027</strain>
    </source>
</reference>
<protein>
    <recommendedName>
        <fullName evidence="3">DUF3240 domain-containing protein</fullName>
    </recommendedName>
</protein>
<gene>
    <name evidence="1" type="ORF">J2792_003422</name>
</gene>